<sequence length="118" mass="12475">MLVRVFKVSCSMSRASPMTSNATSRGVSPSSSVQSSPIWGRLRLRPLVPADGGMMAGGRLELAVEGFSAERVGTTKDQTTKSSDCSIVMAGLTSQMTKIYMLPDEIDEGSTHAASLAF</sequence>
<evidence type="ECO:0000256" key="1">
    <source>
        <dbReference type="SAM" id="MobiDB-lite"/>
    </source>
</evidence>
<reference evidence="2 3" key="1">
    <citation type="submission" date="2023-01" db="EMBL/GenBank/DDBJ databases">
        <title>Analysis of 21 Apiospora genomes using comparative genomics revels a genus with tremendous synthesis potential of carbohydrate active enzymes and secondary metabolites.</title>
        <authorList>
            <person name="Sorensen T."/>
        </authorList>
    </citation>
    <scope>NUCLEOTIDE SEQUENCE [LARGE SCALE GENOMIC DNA]</scope>
    <source>
        <strain evidence="2 3">CBS 117206</strain>
    </source>
</reference>
<comment type="caution">
    <text evidence="2">The sequence shown here is derived from an EMBL/GenBank/DDBJ whole genome shotgun (WGS) entry which is preliminary data.</text>
</comment>
<organism evidence="2 3">
    <name type="scientific">Apiospora kogelbergensis</name>
    <dbReference type="NCBI Taxonomy" id="1337665"/>
    <lineage>
        <taxon>Eukaryota</taxon>
        <taxon>Fungi</taxon>
        <taxon>Dikarya</taxon>
        <taxon>Ascomycota</taxon>
        <taxon>Pezizomycotina</taxon>
        <taxon>Sordariomycetes</taxon>
        <taxon>Xylariomycetidae</taxon>
        <taxon>Amphisphaeriales</taxon>
        <taxon>Apiosporaceae</taxon>
        <taxon>Apiospora</taxon>
    </lineage>
</organism>
<dbReference type="AlphaFoldDB" id="A0AAW0QAH0"/>
<evidence type="ECO:0000313" key="2">
    <source>
        <dbReference type="EMBL" id="KAK8097272.1"/>
    </source>
</evidence>
<feature type="region of interest" description="Disordered" evidence="1">
    <location>
        <begin position="15"/>
        <end position="35"/>
    </location>
</feature>
<dbReference type="EMBL" id="JAQQWP010000010">
    <property type="protein sequence ID" value="KAK8097272.1"/>
    <property type="molecule type" value="Genomic_DNA"/>
</dbReference>
<dbReference type="Proteomes" id="UP001392437">
    <property type="component" value="Unassembled WGS sequence"/>
</dbReference>
<protein>
    <submittedName>
        <fullName evidence="2">Uncharacterized protein</fullName>
    </submittedName>
</protein>
<gene>
    <name evidence="2" type="ORF">PG999_013216</name>
</gene>
<evidence type="ECO:0000313" key="3">
    <source>
        <dbReference type="Proteomes" id="UP001392437"/>
    </source>
</evidence>
<name>A0AAW0QAH0_9PEZI</name>
<proteinExistence type="predicted"/>
<accession>A0AAW0QAH0</accession>
<keyword evidence="3" id="KW-1185">Reference proteome</keyword>
<feature type="compositionally biased region" description="Polar residues" evidence="1">
    <location>
        <begin position="15"/>
        <end position="26"/>
    </location>
</feature>